<evidence type="ECO:0000313" key="1">
    <source>
        <dbReference type="EMBL" id="MCK6258840.1"/>
    </source>
</evidence>
<dbReference type="AlphaFoldDB" id="A0A9X1XH33"/>
<comment type="caution">
    <text evidence="1">The sequence shown here is derived from an EMBL/GenBank/DDBJ whole genome shotgun (WGS) entry which is preliminary data.</text>
</comment>
<name>A0A9X1XH33_9BACL</name>
<protein>
    <submittedName>
        <fullName evidence="1">Uncharacterized protein</fullName>
    </submittedName>
</protein>
<gene>
    <name evidence="1" type="ORF">LCY76_19920</name>
</gene>
<dbReference type="EMBL" id="JAIWJX010000002">
    <property type="protein sequence ID" value="MCK6258840.1"/>
    <property type="molecule type" value="Genomic_DNA"/>
</dbReference>
<organism evidence="1 2">
    <name type="scientific">Fictibacillus marinisediminis</name>
    <dbReference type="NCBI Taxonomy" id="2878389"/>
    <lineage>
        <taxon>Bacteria</taxon>
        <taxon>Bacillati</taxon>
        <taxon>Bacillota</taxon>
        <taxon>Bacilli</taxon>
        <taxon>Bacillales</taxon>
        <taxon>Fictibacillaceae</taxon>
        <taxon>Fictibacillus</taxon>
    </lineage>
</organism>
<keyword evidence="2" id="KW-1185">Reference proteome</keyword>
<evidence type="ECO:0000313" key="2">
    <source>
        <dbReference type="Proteomes" id="UP001139011"/>
    </source>
</evidence>
<reference evidence="1" key="1">
    <citation type="submission" date="2021-09" db="EMBL/GenBank/DDBJ databases">
        <title>Genome analysis of Fictibacillus sp. KIGAM418 isolated from marine sediment.</title>
        <authorList>
            <person name="Seo M.-J."/>
            <person name="Cho E.-S."/>
            <person name="Hwang C.Y."/>
        </authorList>
    </citation>
    <scope>NUCLEOTIDE SEQUENCE</scope>
    <source>
        <strain evidence="1">KIGAM418</strain>
    </source>
</reference>
<dbReference type="Proteomes" id="UP001139011">
    <property type="component" value="Unassembled WGS sequence"/>
</dbReference>
<proteinExistence type="predicted"/>
<sequence length="190" mass="22306">MSSTLKTKGENITNAVQVLQETYKSLDLLFAELDRVGKEEGFVSLTPRFLRWKSDAYPEGWLTTNFIKLYQKETDSPLPQLDEVREGTLYGIEVELQPEIGYPIISLNEYSYDFTYWNRLPSISDHWLYHNPFYLENEFNINEENGKWTSAPLDKYKKRYWGLLSATGQDFPLAEISSPEDIRIKLFRKI</sequence>
<accession>A0A9X1XH33</accession>
<dbReference type="RefSeq" id="WP_248254078.1">
    <property type="nucleotide sequence ID" value="NZ_JAIWJX010000002.1"/>
</dbReference>